<reference evidence="3" key="1">
    <citation type="submission" date="2017-02" db="UniProtKB">
        <authorList>
            <consortium name="WormBaseParasite"/>
        </authorList>
    </citation>
    <scope>IDENTIFICATION</scope>
</reference>
<accession>A0A0N4WQ06</accession>
<name>A0A0N4WQ06_HAEPC</name>
<organism evidence="3">
    <name type="scientific">Haemonchus placei</name>
    <name type="common">Barber's pole worm</name>
    <dbReference type="NCBI Taxonomy" id="6290"/>
    <lineage>
        <taxon>Eukaryota</taxon>
        <taxon>Metazoa</taxon>
        <taxon>Ecdysozoa</taxon>
        <taxon>Nematoda</taxon>
        <taxon>Chromadorea</taxon>
        <taxon>Rhabditida</taxon>
        <taxon>Rhabditina</taxon>
        <taxon>Rhabditomorpha</taxon>
        <taxon>Strongyloidea</taxon>
        <taxon>Trichostrongylidae</taxon>
        <taxon>Haemonchus</taxon>
    </lineage>
</organism>
<dbReference type="AlphaFoldDB" id="A0A0N4WQ06"/>
<proteinExistence type="predicted"/>
<evidence type="ECO:0000313" key="2">
    <source>
        <dbReference type="Proteomes" id="UP000268014"/>
    </source>
</evidence>
<protein>
    <submittedName>
        <fullName evidence="1 3">Uncharacterized protein</fullName>
    </submittedName>
</protein>
<gene>
    <name evidence="1" type="ORF">HPLM_LOCUS13476</name>
</gene>
<keyword evidence="2" id="KW-1185">Reference proteome</keyword>
<reference evidence="1 2" key="2">
    <citation type="submission" date="2018-11" db="EMBL/GenBank/DDBJ databases">
        <authorList>
            <consortium name="Pathogen Informatics"/>
        </authorList>
    </citation>
    <scope>NUCLEOTIDE SEQUENCE [LARGE SCALE GENOMIC DNA]</scope>
    <source>
        <strain evidence="1 2">MHpl1</strain>
    </source>
</reference>
<dbReference type="WBParaSite" id="HPLM_0001348401-mRNA-1">
    <property type="protein sequence ID" value="HPLM_0001348401-mRNA-1"/>
    <property type="gene ID" value="HPLM_0001348401"/>
</dbReference>
<dbReference type="OrthoDB" id="5860136at2759"/>
<evidence type="ECO:0000313" key="3">
    <source>
        <dbReference type="WBParaSite" id="HPLM_0001348401-mRNA-1"/>
    </source>
</evidence>
<evidence type="ECO:0000313" key="1">
    <source>
        <dbReference type="EMBL" id="VDO49307.1"/>
    </source>
</evidence>
<dbReference type="EMBL" id="UZAF01018223">
    <property type="protein sequence ID" value="VDO49307.1"/>
    <property type="molecule type" value="Genomic_DNA"/>
</dbReference>
<dbReference type="STRING" id="6290.A0A0N4WQ06"/>
<sequence>MNDLAPVLSRRKRAARGAFTSTEGVVNMTNNIRHRPHLFDTAVLPALTYASEIWTLRKQDQNAASVTQRAVGWVMFGFFIDESVTAIVDPCATTHSVLGGSTAFVSNPRSFVCSDCNIGFRKHVNRQFLANFDQNSSSPANHNGSMHSPPFLLMSRVVPSDGSCSQLLMSS</sequence>
<dbReference type="Proteomes" id="UP000268014">
    <property type="component" value="Unassembled WGS sequence"/>
</dbReference>